<accession>A0A0V0ZE80</accession>
<gene>
    <name evidence="1" type="ORF">T12_9412</name>
</gene>
<evidence type="ECO:0000313" key="1">
    <source>
        <dbReference type="EMBL" id="KRY10804.1"/>
    </source>
</evidence>
<sequence length="62" mass="7319">MFSQPSSRFALHIGKQRRKAITLVNRSERKIGKIKDKIRLQTRNIFRKQAGKAEKYFDANKN</sequence>
<organism evidence="1 2">
    <name type="scientific">Trichinella patagoniensis</name>
    <dbReference type="NCBI Taxonomy" id="990121"/>
    <lineage>
        <taxon>Eukaryota</taxon>
        <taxon>Metazoa</taxon>
        <taxon>Ecdysozoa</taxon>
        <taxon>Nematoda</taxon>
        <taxon>Enoplea</taxon>
        <taxon>Dorylaimia</taxon>
        <taxon>Trichinellida</taxon>
        <taxon>Trichinellidae</taxon>
        <taxon>Trichinella</taxon>
    </lineage>
</organism>
<proteinExistence type="predicted"/>
<dbReference type="EMBL" id="JYDQ01000217">
    <property type="protein sequence ID" value="KRY10804.1"/>
    <property type="molecule type" value="Genomic_DNA"/>
</dbReference>
<name>A0A0V0ZE80_9BILA</name>
<reference evidence="1 2" key="1">
    <citation type="submission" date="2015-01" db="EMBL/GenBank/DDBJ databases">
        <title>Evolution of Trichinella species and genotypes.</title>
        <authorList>
            <person name="Korhonen P.K."/>
            <person name="Edoardo P."/>
            <person name="Giuseppe L.R."/>
            <person name="Gasser R.B."/>
        </authorList>
    </citation>
    <scope>NUCLEOTIDE SEQUENCE [LARGE SCALE GENOMIC DNA]</scope>
    <source>
        <strain evidence="1">ISS2496</strain>
    </source>
</reference>
<dbReference type="Proteomes" id="UP000054783">
    <property type="component" value="Unassembled WGS sequence"/>
</dbReference>
<dbReference type="AlphaFoldDB" id="A0A0V0ZE80"/>
<evidence type="ECO:0000313" key="2">
    <source>
        <dbReference type="Proteomes" id="UP000054783"/>
    </source>
</evidence>
<keyword evidence="2" id="KW-1185">Reference proteome</keyword>
<protein>
    <submittedName>
        <fullName evidence="1">Uncharacterized protein</fullName>
    </submittedName>
</protein>
<comment type="caution">
    <text evidence="1">The sequence shown here is derived from an EMBL/GenBank/DDBJ whole genome shotgun (WGS) entry which is preliminary data.</text>
</comment>